<dbReference type="SUPFAM" id="SSF50978">
    <property type="entry name" value="WD40 repeat-like"/>
    <property type="match status" value="1"/>
</dbReference>
<feature type="compositionally biased region" description="Polar residues" evidence="4">
    <location>
        <begin position="124"/>
        <end position="141"/>
    </location>
</feature>
<dbReference type="PANTHER" id="PTHR47438:SF1">
    <property type="entry name" value="PHOSPHATE METABOLISM PROTEIN 8-RELATED"/>
    <property type="match status" value="1"/>
</dbReference>
<dbReference type="PROSITE" id="PS50082">
    <property type="entry name" value="WD_REPEATS_2"/>
    <property type="match status" value="2"/>
</dbReference>
<feature type="repeat" description="WD" evidence="3">
    <location>
        <begin position="582"/>
        <end position="621"/>
    </location>
</feature>
<evidence type="ECO:0000313" key="10">
    <source>
        <dbReference type="Proteomes" id="UP000235392"/>
    </source>
</evidence>
<dbReference type="GO" id="GO:0009166">
    <property type="term" value="P:nucleotide catabolic process"/>
    <property type="evidence" value="ECO:0007669"/>
    <property type="project" value="TreeGrafter"/>
</dbReference>
<dbReference type="SUPFAM" id="SSF81383">
    <property type="entry name" value="F-box domain"/>
    <property type="match status" value="1"/>
</dbReference>
<feature type="domain" description="F-box" evidence="5">
    <location>
        <begin position="403"/>
        <end position="451"/>
    </location>
</feature>
<dbReference type="SMART" id="SM00320">
    <property type="entry name" value="WD40"/>
    <property type="match status" value="2"/>
</dbReference>
<feature type="region of interest" description="Disordered" evidence="4">
    <location>
        <begin position="76"/>
        <end position="250"/>
    </location>
</feature>
<dbReference type="InterPro" id="IPR015943">
    <property type="entry name" value="WD40/YVTN_repeat-like_dom_sf"/>
</dbReference>
<evidence type="ECO:0000259" key="5">
    <source>
        <dbReference type="PROSITE" id="PS50181"/>
    </source>
</evidence>
<dbReference type="PROSITE" id="PS00678">
    <property type="entry name" value="WD_REPEATS_1"/>
    <property type="match status" value="1"/>
</dbReference>
<evidence type="ECO:0000313" key="9">
    <source>
        <dbReference type="Proteomes" id="UP000235388"/>
    </source>
</evidence>
<dbReference type="PROSITE" id="PS50181">
    <property type="entry name" value="FBOX"/>
    <property type="match status" value="1"/>
</dbReference>
<dbReference type="Gene3D" id="1.20.1280.50">
    <property type="match status" value="1"/>
</dbReference>
<feature type="compositionally biased region" description="Low complexity" evidence="4">
    <location>
        <begin position="149"/>
        <end position="166"/>
    </location>
</feature>
<evidence type="ECO:0000256" key="3">
    <source>
        <dbReference type="PROSITE-ProRule" id="PRU00221"/>
    </source>
</evidence>
<dbReference type="STRING" id="200324.A0A2N5V2D3"/>
<gene>
    <name evidence="7" type="ORF">PCANC_15970</name>
    <name evidence="8" type="ORF">PCASD_04878</name>
    <name evidence="6" type="ORF">PCASD_21861</name>
</gene>
<feature type="compositionally biased region" description="Basic and acidic residues" evidence="4">
    <location>
        <begin position="14"/>
        <end position="34"/>
    </location>
</feature>
<dbReference type="InterPro" id="IPR036322">
    <property type="entry name" value="WD40_repeat_dom_sf"/>
</dbReference>
<dbReference type="GO" id="GO:0008252">
    <property type="term" value="F:nucleotidase activity"/>
    <property type="evidence" value="ECO:0007669"/>
    <property type="project" value="TreeGrafter"/>
</dbReference>
<organism evidence="8 10">
    <name type="scientific">Puccinia coronata f. sp. avenae</name>
    <dbReference type="NCBI Taxonomy" id="200324"/>
    <lineage>
        <taxon>Eukaryota</taxon>
        <taxon>Fungi</taxon>
        <taxon>Dikarya</taxon>
        <taxon>Basidiomycota</taxon>
        <taxon>Pucciniomycotina</taxon>
        <taxon>Pucciniomycetes</taxon>
        <taxon>Pucciniales</taxon>
        <taxon>Pucciniaceae</taxon>
        <taxon>Puccinia</taxon>
    </lineage>
</organism>
<feature type="repeat" description="WD" evidence="3">
    <location>
        <begin position="498"/>
        <end position="537"/>
    </location>
</feature>
<evidence type="ECO:0000313" key="6">
    <source>
        <dbReference type="EMBL" id="PLW07776.1"/>
    </source>
</evidence>
<dbReference type="Pfam" id="PF00646">
    <property type="entry name" value="F-box"/>
    <property type="match status" value="1"/>
</dbReference>
<dbReference type="InterPro" id="IPR001680">
    <property type="entry name" value="WD40_rpt"/>
</dbReference>
<dbReference type="InterPro" id="IPR036047">
    <property type="entry name" value="F-box-like_dom_sf"/>
</dbReference>
<dbReference type="GO" id="GO:0006206">
    <property type="term" value="P:pyrimidine nucleobase metabolic process"/>
    <property type="evidence" value="ECO:0007669"/>
    <property type="project" value="TreeGrafter"/>
</dbReference>
<feature type="compositionally biased region" description="Polar residues" evidence="4">
    <location>
        <begin position="174"/>
        <end position="192"/>
    </location>
</feature>
<protein>
    <recommendedName>
        <fullName evidence="5">F-box domain-containing protein</fullName>
    </recommendedName>
</protein>
<keyword evidence="2" id="KW-0677">Repeat</keyword>
<dbReference type="InterPro" id="IPR019775">
    <property type="entry name" value="WD40_repeat_CS"/>
</dbReference>
<dbReference type="CDD" id="cd09917">
    <property type="entry name" value="F-box_SF"/>
    <property type="match status" value="1"/>
</dbReference>
<dbReference type="SMART" id="SM00256">
    <property type="entry name" value="FBOX"/>
    <property type="match status" value="1"/>
</dbReference>
<dbReference type="Pfam" id="PF00400">
    <property type="entry name" value="WD40"/>
    <property type="match status" value="2"/>
</dbReference>
<dbReference type="Proteomes" id="UP000235392">
    <property type="component" value="Unassembled WGS sequence"/>
</dbReference>
<keyword evidence="9" id="KW-1185">Reference proteome</keyword>
<dbReference type="PANTHER" id="PTHR47438">
    <property type="entry name" value="PHOSPHATE METABOLISM PROTEIN 8-RELATED"/>
    <property type="match status" value="1"/>
</dbReference>
<dbReference type="InterPro" id="IPR001810">
    <property type="entry name" value="F-box_dom"/>
</dbReference>
<dbReference type="AlphaFoldDB" id="A0A2N5V2D3"/>
<keyword evidence="1 3" id="KW-0853">WD repeat</keyword>
<dbReference type="Proteomes" id="UP000235388">
    <property type="component" value="Unassembled WGS sequence"/>
</dbReference>
<dbReference type="OrthoDB" id="1065058at2759"/>
<dbReference type="Gene3D" id="2.130.10.10">
    <property type="entry name" value="YVTN repeat-like/Quinoprotein amine dehydrogenase"/>
    <property type="match status" value="1"/>
</dbReference>
<feature type="compositionally biased region" description="Low complexity" evidence="4">
    <location>
        <begin position="204"/>
        <end position="219"/>
    </location>
</feature>
<accession>A0A2N5V2D3</accession>
<evidence type="ECO:0000313" key="8">
    <source>
        <dbReference type="EMBL" id="PLW44087.1"/>
    </source>
</evidence>
<evidence type="ECO:0000256" key="2">
    <source>
        <dbReference type="ARBA" id="ARBA00022737"/>
    </source>
</evidence>
<feature type="compositionally biased region" description="Polar residues" evidence="4">
    <location>
        <begin position="84"/>
        <end position="93"/>
    </location>
</feature>
<evidence type="ECO:0000256" key="1">
    <source>
        <dbReference type="ARBA" id="ARBA00022574"/>
    </source>
</evidence>
<comment type="caution">
    <text evidence="8">The sequence shown here is derived from an EMBL/GenBank/DDBJ whole genome shotgun (WGS) entry which is preliminary data.</text>
</comment>
<dbReference type="EMBL" id="PGCI01000061">
    <property type="protein sequence ID" value="PLW44087.1"/>
    <property type="molecule type" value="Genomic_DNA"/>
</dbReference>
<dbReference type="EMBL" id="PGCI01001106">
    <property type="protein sequence ID" value="PLW07776.1"/>
    <property type="molecule type" value="Genomic_DNA"/>
</dbReference>
<reference evidence="9 10" key="1">
    <citation type="submission" date="2017-11" db="EMBL/GenBank/DDBJ databases">
        <title>De novo assembly and phasing of dikaryotic genomes from two isolates of Puccinia coronata f. sp. avenae, the causal agent of oat crown rust.</title>
        <authorList>
            <person name="Miller M.E."/>
            <person name="Zhang Y."/>
            <person name="Omidvar V."/>
            <person name="Sperschneider J."/>
            <person name="Schwessinger B."/>
            <person name="Raley C."/>
            <person name="Palmer J.M."/>
            <person name="Garnica D."/>
            <person name="Upadhyaya N."/>
            <person name="Rathjen J."/>
            <person name="Taylor J.M."/>
            <person name="Park R.F."/>
            <person name="Dodds P.N."/>
            <person name="Hirsch C.D."/>
            <person name="Kianian S.F."/>
            <person name="Figueroa M."/>
        </authorList>
    </citation>
    <scope>NUCLEOTIDE SEQUENCE [LARGE SCALE GENOMIC DNA]</scope>
    <source>
        <strain evidence="7">12NC29</strain>
        <strain evidence="8">12SD80</strain>
    </source>
</reference>
<sequence>MSSLEAVIVVGSKKPRDEGGGSREKREISERDTRRNTHSLISCGFRRPRCVDFTSQTTMYHRLDLKAMVRSRLDRTSLEHSDTEAQATMSTPQRLDPSRPKRTPGGTPRRSLPSSAAAPAYGVSSRNSLVKTPSPAGSSGTLDGRRRASQQLYSSSPLSRSALSTANNAPRPVSLTSLDSPAKNSSPLTRSSLGHHRQLLSPSTTTTTNNNNNNNNNNNRAYSRTTASPHHETTEPTPPPSSSRNNDDDDLVTQVPEQAELDEEMQAAIQAVIQAHSSKISGLRRVLSSADHGSSMAMHLLHAEIKLLQDKIAADQAEIDRLKKHNSKLSIQLSQSNPQGTNLPSGSILDILSSTNDLELRRYFRTLAPASRLHLLHLLLEAAVPGDIAALRKYLEKIERSRRDFIGHLPDDLAVRCLLHLDLHSILRARLVSHRWNDVVTQSGLKLWRALALALTSKDDEPPKPQQNTTEGWFELYKGLHYREENWRKGLAQRVVVLQGHTGSIGAIKLRGTTLATGSLDGTLRIWNVRTSACLKIVKMPAPVSSLDFYGQYGPTGVIAAGGNDVGRVFLISMNGALLSTLSGHNKGIRTLAMNSQYLVSGGYDKALVVWNWREGTRIVKFGQQTNPCAAISLFGSTFSSVQVDGVIRCFNITSRELVSQHKVQTAPERGVEKTASAEVFQWFVAEARRVIIATKTRIYQLEYKLQSGTVGAGGCALVDLASPPRLVSLTPITHELNSGTLDVLKRRFAAAPRFATRLGDDMRIFIGHLPEHAPPDLPPCDRGINGADQDENSSGCGSEDALQPIGGAWLDTDARVSSRNPTCMSLSSDQLVVGCSDGLLYALDFCGTDYR</sequence>
<feature type="compositionally biased region" description="Low complexity" evidence="4">
    <location>
        <begin position="103"/>
        <end position="120"/>
    </location>
</feature>
<proteinExistence type="predicted"/>
<dbReference type="PROSITE" id="PS50294">
    <property type="entry name" value="WD_REPEATS_REGION"/>
    <property type="match status" value="2"/>
</dbReference>
<feature type="region of interest" description="Disordered" evidence="4">
    <location>
        <begin position="1"/>
        <end position="34"/>
    </location>
</feature>
<evidence type="ECO:0000256" key="4">
    <source>
        <dbReference type="SAM" id="MobiDB-lite"/>
    </source>
</evidence>
<name>A0A2N5V2D3_9BASI</name>
<dbReference type="InterPro" id="IPR052791">
    <property type="entry name" value="SSM1_domain"/>
</dbReference>
<evidence type="ECO:0000313" key="7">
    <source>
        <dbReference type="EMBL" id="PLW14439.1"/>
    </source>
</evidence>
<dbReference type="EMBL" id="PGCJ01000921">
    <property type="protein sequence ID" value="PLW14439.1"/>
    <property type="molecule type" value="Genomic_DNA"/>
</dbReference>